<feature type="compositionally biased region" description="Polar residues" evidence="1">
    <location>
        <begin position="35"/>
        <end position="47"/>
    </location>
</feature>
<dbReference type="Proteomes" id="UP001283361">
    <property type="component" value="Unassembled WGS sequence"/>
</dbReference>
<accession>A0AAE1E4F8</accession>
<proteinExistence type="predicted"/>
<comment type="caution">
    <text evidence="2">The sequence shown here is derived from an EMBL/GenBank/DDBJ whole genome shotgun (WGS) entry which is preliminary data.</text>
</comment>
<reference evidence="2" key="1">
    <citation type="journal article" date="2023" name="G3 (Bethesda)">
        <title>A reference genome for the long-term kleptoplast-retaining sea slug Elysia crispata morphotype clarki.</title>
        <authorList>
            <person name="Eastman K.E."/>
            <person name="Pendleton A.L."/>
            <person name="Shaikh M.A."/>
            <person name="Suttiyut T."/>
            <person name="Ogas R."/>
            <person name="Tomko P."/>
            <person name="Gavelis G."/>
            <person name="Widhalm J.R."/>
            <person name="Wisecaver J.H."/>
        </authorList>
    </citation>
    <scope>NUCLEOTIDE SEQUENCE</scope>
    <source>
        <strain evidence="2">ECLA1</strain>
    </source>
</reference>
<protein>
    <submittedName>
        <fullName evidence="2">Uncharacterized protein</fullName>
    </submittedName>
</protein>
<feature type="region of interest" description="Disordered" evidence="1">
    <location>
        <begin position="59"/>
        <end position="90"/>
    </location>
</feature>
<keyword evidence="3" id="KW-1185">Reference proteome</keyword>
<organism evidence="2 3">
    <name type="scientific">Elysia crispata</name>
    <name type="common">lettuce slug</name>
    <dbReference type="NCBI Taxonomy" id="231223"/>
    <lineage>
        <taxon>Eukaryota</taxon>
        <taxon>Metazoa</taxon>
        <taxon>Spiralia</taxon>
        <taxon>Lophotrochozoa</taxon>
        <taxon>Mollusca</taxon>
        <taxon>Gastropoda</taxon>
        <taxon>Heterobranchia</taxon>
        <taxon>Euthyneura</taxon>
        <taxon>Panpulmonata</taxon>
        <taxon>Sacoglossa</taxon>
        <taxon>Placobranchoidea</taxon>
        <taxon>Plakobranchidae</taxon>
        <taxon>Elysia</taxon>
    </lineage>
</organism>
<sequence length="141" mass="15752">MPPPTATLAELSQQHQQQQHHRVQDYRPLDHPGLPTSSGISTPLISNLDQNENYCGSWRGPEQKVAPGEVRDPYPFSHLPQLEGESGQVSEPEGRLEALTKQLQLEQETVSDTVRQLQRNARASPNYTTTSKTHILCQFGS</sequence>
<evidence type="ECO:0000256" key="1">
    <source>
        <dbReference type="SAM" id="MobiDB-lite"/>
    </source>
</evidence>
<name>A0AAE1E4F8_9GAST</name>
<gene>
    <name evidence="2" type="ORF">RRG08_057145</name>
</gene>
<dbReference type="AlphaFoldDB" id="A0AAE1E4F8"/>
<feature type="region of interest" description="Disordered" evidence="1">
    <location>
        <begin position="1"/>
        <end position="47"/>
    </location>
</feature>
<evidence type="ECO:0000313" key="2">
    <source>
        <dbReference type="EMBL" id="KAK3792493.1"/>
    </source>
</evidence>
<evidence type="ECO:0000313" key="3">
    <source>
        <dbReference type="Proteomes" id="UP001283361"/>
    </source>
</evidence>
<dbReference type="EMBL" id="JAWDGP010001371">
    <property type="protein sequence ID" value="KAK3792493.1"/>
    <property type="molecule type" value="Genomic_DNA"/>
</dbReference>